<organism evidence="10 11">
    <name type="scientific">Kalanchoe fedtschenkoi</name>
    <name type="common">Lavender scallops</name>
    <name type="synonym">South American air plant</name>
    <dbReference type="NCBI Taxonomy" id="63787"/>
    <lineage>
        <taxon>Eukaryota</taxon>
        <taxon>Viridiplantae</taxon>
        <taxon>Streptophyta</taxon>
        <taxon>Embryophyta</taxon>
        <taxon>Tracheophyta</taxon>
        <taxon>Spermatophyta</taxon>
        <taxon>Magnoliopsida</taxon>
        <taxon>eudicotyledons</taxon>
        <taxon>Gunneridae</taxon>
        <taxon>Pentapetalae</taxon>
        <taxon>Saxifragales</taxon>
        <taxon>Crassulaceae</taxon>
        <taxon>Kalanchoe</taxon>
    </lineage>
</organism>
<dbReference type="InterPro" id="IPR039204">
    <property type="entry name" value="MRS2-like"/>
</dbReference>
<proteinExistence type="inferred from homology"/>
<dbReference type="OMA" id="TRNNCII"/>
<dbReference type="PANTHER" id="PTHR13890">
    <property type="entry name" value="RNA SPLICING PROTEIN MRS2, MITOCHONDRIAL"/>
    <property type="match status" value="1"/>
</dbReference>
<evidence type="ECO:0000256" key="8">
    <source>
        <dbReference type="SAM" id="Coils"/>
    </source>
</evidence>
<feature type="coiled-coil region" evidence="8">
    <location>
        <begin position="238"/>
        <end position="272"/>
    </location>
</feature>
<comment type="function">
    <text evidence="6">Putative magnesium transporter.</text>
</comment>
<dbReference type="FunFam" id="1.20.58.340:FF:000015">
    <property type="entry name" value="magnesium transporter MRS2-4"/>
    <property type="match status" value="1"/>
</dbReference>
<evidence type="ECO:0000313" key="10">
    <source>
        <dbReference type="EnsemblPlants" id="Kaladp0011s0099.1.v1.1"/>
    </source>
</evidence>
<dbReference type="GO" id="GO:0016020">
    <property type="term" value="C:membrane"/>
    <property type="evidence" value="ECO:0007669"/>
    <property type="project" value="UniProtKB-SubCell"/>
</dbReference>
<dbReference type="InterPro" id="IPR045863">
    <property type="entry name" value="CorA_TM1_TM2"/>
</dbReference>
<dbReference type="FunFam" id="2.40.128.330:FF:000001">
    <property type="entry name" value="Magnesium transporter MRS2-1"/>
    <property type="match status" value="1"/>
</dbReference>
<dbReference type="CDD" id="cd12823">
    <property type="entry name" value="Mrs2_Mfm1p-like"/>
    <property type="match status" value="1"/>
</dbReference>
<dbReference type="Pfam" id="PF01544">
    <property type="entry name" value="CorA"/>
    <property type="match status" value="1"/>
</dbReference>
<keyword evidence="5 7" id="KW-0472">Membrane</keyword>
<keyword evidence="7" id="KW-0406">Ion transport</keyword>
<comment type="subcellular location">
    <subcellularLocation>
        <location evidence="1 7">Membrane</location>
        <topology evidence="1 7">Multi-pass membrane protein</topology>
    </subcellularLocation>
</comment>
<evidence type="ECO:0000256" key="7">
    <source>
        <dbReference type="RuleBase" id="RU366041"/>
    </source>
</evidence>
<dbReference type="SUPFAM" id="SSF144083">
    <property type="entry name" value="Magnesium transport protein CorA, transmembrane region"/>
    <property type="match status" value="1"/>
</dbReference>
<keyword evidence="7" id="KW-0813">Transport</keyword>
<evidence type="ECO:0000256" key="9">
    <source>
        <dbReference type="SAM" id="MobiDB-lite"/>
    </source>
</evidence>
<comment type="similarity">
    <text evidence="2 7">Belongs to the CorA metal ion transporter (MIT) (TC 1.A.35.5) family.</text>
</comment>
<evidence type="ECO:0000256" key="1">
    <source>
        <dbReference type="ARBA" id="ARBA00004141"/>
    </source>
</evidence>
<dbReference type="Proteomes" id="UP000594263">
    <property type="component" value="Unplaced"/>
</dbReference>
<dbReference type="Gene3D" id="2.40.128.330">
    <property type="match status" value="1"/>
</dbReference>
<dbReference type="PANTHER" id="PTHR13890:SF2">
    <property type="entry name" value="MAGNESIUM TRANSPORTER MRS2-4-RELATED"/>
    <property type="match status" value="1"/>
</dbReference>
<accession>A0A7N0RG90</accession>
<keyword evidence="7" id="KW-0460">Magnesium</keyword>
<reference evidence="10" key="1">
    <citation type="submission" date="2021-01" db="UniProtKB">
        <authorList>
            <consortium name="EnsemblPlants"/>
        </authorList>
    </citation>
    <scope>IDENTIFICATION</scope>
</reference>
<dbReference type="GO" id="GO:0015095">
    <property type="term" value="F:magnesium ion transmembrane transporter activity"/>
    <property type="evidence" value="ECO:0007669"/>
    <property type="project" value="TreeGrafter"/>
</dbReference>
<dbReference type="Gramene" id="Kaladp0011s0099.1.v1.1">
    <property type="protein sequence ID" value="Kaladp0011s0099.1.v1.1"/>
    <property type="gene ID" value="Kaladp0011s0099.v1.1"/>
</dbReference>
<keyword evidence="11" id="KW-1185">Reference proteome</keyword>
<dbReference type="Gene3D" id="1.20.58.340">
    <property type="entry name" value="Magnesium transport protein CorA, transmembrane region"/>
    <property type="match status" value="2"/>
</dbReference>
<evidence type="ECO:0000256" key="5">
    <source>
        <dbReference type="ARBA" id="ARBA00023136"/>
    </source>
</evidence>
<evidence type="ECO:0000256" key="3">
    <source>
        <dbReference type="ARBA" id="ARBA00022692"/>
    </source>
</evidence>
<evidence type="ECO:0000256" key="2">
    <source>
        <dbReference type="ARBA" id="ARBA00007535"/>
    </source>
</evidence>
<evidence type="ECO:0000313" key="11">
    <source>
        <dbReference type="Proteomes" id="UP000594263"/>
    </source>
</evidence>
<keyword evidence="8" id="KW-0175">Coiled coil</keyword>
<feature type="compositionally biased region" description="Polar residues" evidence="9">
    <location>
        <begin position="1"/>
        <end position="11"/>
    </location>
</feature>
<dbReference type="InterPro" id="IPR002523">
    <property type="entry name" value="MgTranspt_CorA/ZnTranspt_ZntB"/>
</dbReference>
<dbReference type="EnsemblPlants" id="Kaladp0011s0099.1.v1.1">
    <property type="protein sequence ID" value="Kaladp0011s0099.1.v1.1"/>
    <property type="gene ID" value="Kaladp0011s0099.v1.1"/>
</dbReference>
<protein>
    <recommendedName>
        <fullName evidence="7">Magnesium transporter</fullName>
    </recommendedName>
</protein>
<evidence type="ECO:0000256" key="4">
    <source>
        <dbReference type="ARBA" id="ARBA00022989"/>
    </source>
</evidence>
<feature type="region of interest" description="Disordered" evidence="9">
    <location>
        <begin position="1"/>
        <end position="52"/>
    </location>
</feature>
<keyword evidence="4 7" id="KW-1133">Transmembrane helix</keyword>
<evidence type="ECO:0000256" key="6">
    <source>
        <dbReference type="ARBA" id="ARBA00058882"/>
    </source>
</evidence>
<sequence length="438" mass="48833">MGKNPFSSLRRTSGRSRVKNPRKPSANPGQVAEPGENSDGGGAAAGMVAAAPSKVKKKTAGARLWMRFDKSGETEVLECDKSAILKRISIPARDLRILGPVFSHSSNILAREKAMVVNLEFIKAIVTAEEVLLLDPMRQEVLPFVDQLKQQLLNKGGTYPVDGHDTAMHISGGGKLLPNNDPADEMKTDFPFEFQVLEIALEIVCTYLDTSVVDLERNAYPILDELARSVSNKNLEHVRSLKSNLTRLLARVQKVRDEIEHLLDDNDDMAQLYLTRKWIQNQEYETLLANTGSNSIVPALRNLHRIGSTRSGSLVTNMDDNDVEDLEMLLEAYFMQLDGTRNKILSVREYIDDTEDYVNIQLDHQRNELIQLQLTLTIASFAIAVETLIAGIFGMNIPCQLYNIDGIFSPFVATVTAICVILFFIILGYARWKKLLGS</sequence>
<keyword evidence="3 7" id="KW-0812">Transmembrane</keyword>
<dbReference type="Pfam" id="PF22099">
    <property type="entry name" value="MRS2-like"/>
    <property type="match status" value="1"/>
</dbReference>
<feature type="transmembrane region" description="Helical" evidence="7">
    <location>
        <begin position="407"/>
        <end position="430"/>
    </location>
</feature>
<comment type="function">
    <text evidence="7">Magnesium transporter that may mediate the influx of magnesium.</text>
</comment>
<feature type="compositionally biased region" description="Basic residues" evidence="9">
    <location>
        <begin position="12"/>
        <end position="22"/>
    </location>
</feature>
<name>A0A7N0RG90_KALFE</name>
<feature type="transmembrane region" description="Helical" evidence="7">
    <location>
        <begin position="374"/>
        <end position="395"/>
    </location>
</feature>
<dbReference type="AlphaFoldDB" id="A0A7N0RG90"/>